<feature type="non-terminal residue" evidence="8">
    <location>
        <position position="1242"/>
    </location>
</feature>
<sequence>LRQESELLSRSSHWSQSDLQSASSAEKITENNSSESTSSSETLKWLGSMSDVSVSSHATNSSNISGSGSSSQLIVHSSRVRTPKRHNSESVLYMTEEQIATENKQSSPRERSSRSNNRLFPISTYTEPSSGTSDSQANTPTKSQNGTNNNWQSVADRISELERQQKSPTSSNPCNQKYTFLDPSKTTRVPNPALKAFQKNAVQSYFERQQSTAKEKEVAKNLINSQQSIQNPPRPQSLPIQSNTPKMVVHSRSSLPNNMQLNSLSPKNKSAQQLSVMTSPLNHSSTVATTIHSTAVSTTPTSVHSPVQQSTAESPTKLSSPSYQATFHQAPTIYNIPMVATAANLAHEHYSRSYNGNICLINKVVSVEDVALQAANESGVPPPPPRRSRQMIPTRRTSSASDYAAVRNQNVQKDLLGPIVMGPIISLDDWVPERPPKNPALRVPSPELPPPPPSTVIEDESPIANQDEPLPPPPPELMRHMRQLSEPDSKSATPSRRNSFAGSSSKKPLLRTSTLENLLPPAPPVPKKPTSLETLQPKRAIAHFAKHPPPIIVKPHKISASRKIEPPTPLPLTQQHEVHFQKGCTYALPAIRKRLHNAQSPLELTSPKVKTVTPPPLKPRIGTHQTVDSNIQQSAIRCNSKASYLPRQSREKLNSDPDHGSYKLTLTSNEDCINENGYLEDNLPPKCNNLPDVLPVGAKIHSSSPRYGSNNNIHPNYIKSTPSAPVHHNPMKSLFNFNQNRNSSPSPTSPPYSRNLNESISPKYLSQSNVDLKKTHILANSDTNKIAFLENDAVDLTANTQAASRQSPYALRNEFVNRKISFDDRTNTSNQFMPMNVSRSMSLTPTIIKDDKLIRKDSLKENIDKITQLQSKLMSAHLSESEKNIANLCRDLKNLANEKQESDLMIPVHQTDELKQSETTDDETLEANITKADSPVLVTEISETTITPVVQNGDVDVGVHMIQRTEIVLRLNPPTSEAASQTDGYESMSSDCEDCDDDHNESNKLKHVEDLDCEKLSMDLISQLSPTDRLHHIFAPKSFKSSSDYVTGLYNPYITPRIIKKDVSTSTPERSPNGVKSPSATSASPTNYFTMPEPAKQPKSNAPLRFNREIKTLINGDSCDLTKQKEELVSRISKKLLVLANEQTIIAEESTANDMLGNDVSFIVEQKLRPTDASKFRTYVDDVGHITMLLLSLSGRLAKAENSLPNVCDDVEKRQLEAKRDRLVEQLEEAKKLKVDIDRREI</sequence>
<feature type="compositionally biased region" description="Low complexity" evidence="6">
    <location>
        <begin position="30"/>
        <end position="42"/>
    </location>
</feature>
<dbReference type="GO" id="GO:0030864">
    <property type="term" value="C:cortical actin cytoskeleton"/>
    <property type="evidence" value="ECO:0007669"/>
    <property type="project" value="TreeGrafter"/>
</dbReference>
<dbReference type="GO" id="GO:0007015">
    <property type="term" value="P:actin filament organization"/>
    <property type="evidence" value="ECO:0007669"/>
    <property type="project" value="TreeGrafter"/>
</dbReference>
<keyword evidence="9" id="KW-1185">Reference proteome</keyword>
<feature type="region of interest" description="Disordered" evidence="6">
    <location>
        <begin position="297"/>
        <end position="322"/>
    </location>
</feature>
<keyword evidence="3" id="KW-0963">Cytoplasm</keyword>
<evidence type="ECO:0000259" key="7">
    <source>
        <dbReference type="PROSITE" id="PS51307"/>
    </source>
</evidence>
<evidence type="ECO:0000256" key="2">
    <source>
        <dbReference type="ARBA" id="ARBA00006469"/>
    </source>
</evidence>
<dbReference type="GO" id="GO:0000902">
    <property type="term" value="P:cell morphogenesis"/>
    <property type="evidence" value="ECO:0007669"/>
    <property type="project" value="TreeGrafter"/>
</dbReference>
<feature type="region of interest" description="Disordered" evidence="6">
    <location>
        <begin position="721"/>
        <end position="759"/>
    </location>
</feature>
<proteinExistence type="inferred from homology"/>
<feature type="region of interest" description="Disordered" evidence="6">
    <location>
        <begin position="1061"/>
        <end position="1103"/>
    </location>
</feature>
<evidence type="ECO:0000256" key="4">
    <source>
        <dbReference type="ARBA" id="ARBA00023212"/>
    </source>
</evidence>
<dbReference type="GO" id="GO:0005912">
    <property type="term" value="C:adherens junction"/>
    <property type="evidence" value="ECO:0007669"/>
    <property type="project" value="TreeGrafter"/>
</dbReference>
<dbReference type="AlphaFoldDB" id="A0A9Q0N5T6"/>
<accession>A0A9Q0N5T6</accession>
<evidence type="ECO:0000256" key="1">
    <source>
        <dbReference type="ARBA" id="ARBA00004245"/>
    </source>
</evidence>
<feature type="compositionally biased region" description="Basic and acidic residues" evidence="6">
    <location>
        <begin position="477"/>
        <end position="489"/>
    </location>
</feature>
<evidence type="ECO:0000256" key="6">
    <source>
        <dbReference type="SAM" id="MobiDB-lite"/>
    </source>
</evidence>
<dbReference type="Gene3D" id="6.10.250.3120">
    <property type="match status" value="1"/>
</dbReference>
<keyword evidence="4" id="KW-0206">Cytoskeleton</keyword>
<evidence type="ECO:0000313" key="8">
    <source>
        <dbReference type="EMBL" id="KAJ6644089.1"/>
    </source>
</evidence>
<keyword evidence="5" id="KW-0175">Coiled coil</keyword>
<evidence type="ECO:0000313" key="9">
    <source>
        <dbReference type="Proteomes" id="UP001151699"/>
    </source>
</evidence>
<feature type="domain" description="ASD2" evidence="7">
    <location>
        <begin position="1017"/>
        <end position="1242"/>
    </location>
</feature>
<feature type="region of interest" description="Disordered" evidence="6">
    <location>
        <begin position="1"/>
        <end position="190"/>
    </location>
</feature>
<dbReference type="EMBL" id="WJQU01000002">
    <property type="protein sequence ID" value="KAJ6644089.1"/>
    <property type="molecule type" value="Genomic_DNA"/>
</dbReference>
<feature type="compositionally biased region" description="Basic and acidic residues" evidence="6">
    <location>
        <begin position="648"/>
        <end position="661"/>
    </location>
</feature>
<dbReference type="PANTHER" id="PTHR15012:SF32">
    <property type="entry name" value="PROTEIN SHROOM"/>
    <property type="match status" value="1"/>
</dbReference>
<organism evidence="8 9">
    <name type="scientific">Pseudolycoriella hygida</name>
    <dbReference type="NCBI Taxonomy" id="35572"/>
    <lineage>
        <taxon>Eukaryota</taxon>
        <taxon>Metazoa</taxon>
        <taxon>Ecdysozoa</taxon>
        <taxon>Arthropoda</taxon>
        <taxon>Hexapoda</taxon>
        <taxon>Insecta</taxon>
        <taxon>Pterygota</taxon>
        <taxon>Neoptera</taxon>
        <taxon>Endopterygota</taxon>
        <taxon>Diptera</taxon>
        <taxon>Nematocera</taxon>
        <taxon>Sciaroidea</taxon>
        <taxon>Sciaridae</taxon>
        <taxon>Pseudolycoriella</taxon>
    </lineage>
</organism>
<dbReference type="GO" id="GO:0051015">
    <property type="term" value="F:actin filament binding"/>
    <property type="evidence" value="ECO:0007669"/>
    <property type="project" value="InterPro"/>
</dbReference>
<dbReference type="OrthoDB" id="10063560at2759"/>
<feature type="compositionally biased region" description="Polar residues" evidence="6">
    <location>
        <begin position="490"/>
        <end position="511"/>
    </location>
</feature>
<evidence type="ECO:0000256" key="5">
    <source>
        <dbReference type="SAM" id="Coils"/>
    </source>
</evidence>
<comment type="caution">
    <text evidence="8">The sequence shown here is derived from an EMBL/GenBank/DDBJ whole genome shotgun (WGS) entry which is preliminary data.</text>
</comment>
<protein>
    <submittedName>
        <fullName evidence="8">Protein Shroom</fullName>
    </submittedName>
</protein>
<feature type="compositionally biased region" description="Polar residues" evidence="6">
    <location>
        <begin position="123"/>
        <end position="153"/>
    </location>
</feature>
<evidence type="ECO:0000256" key="3">
    <source>
        <dbReference type="ARBA" id="ARBA00022490"/>
    </source>
</evidence>
<dbReference type="Proteomes" id="UP001151699">
    <property type="component" value="Chromosome B"/>
</dbReference>
<dbReference type="InterPro" id="IPR014799">
    <property type="entry name" value="ASD2_dom"/>
</dbReference>
<feature type="region of interest" description="Disordered" evidence="6">
    <location>
        <begin position="436"/>
        <end position="511"/>
    </location>
</feature>
<feature type="region of interest" description="Disordered" evidence="6">
    <location>
        <begin position="639"/>
        <end position="662"/>
    </location>
</feature>
<feature type="region of interest" description="Disordered" evidence="6">
    <location>
        <begin position="375"/>
        <end position="402"/>
    </location>
</feature>
<dbReference type="PANTHER" id="PTHR15012">
    <property type="entry name" value="APICAL PROTEIN/SHROOM-RELATED"/>
    <property type="match status" value="1"/>
</dbReference>
<name>A0A9Q0N5T6_9DIPT</name>
<reference evidence="8" key="1">
    <citation type="submission" date="2022-07" db="EMBL/GenBank/DDBJ databases">
        <authorList>
            <person name="Trinca V."/>
            <person name="Uliana J.V.C."/>
            <person name="Torres T.T."/>
            <person name="Ward R.J."/>
            <person name="Monesi N."/>
        </authorList>
    </citation>
    <scope>NUCLEOTIDE SEQUENCE</scope>
    <source>
        <strain evidence="8">HSMRA1968</strain>
        <tissue evidence="8">Whole embryos</tissue>
    </source>
</reference>
<feature type="non-terminal residue" evidence="8">
    <location>
        <position position="1"/>
    </location>
</feature>
<dbReference type="Pfam" id="PF08687">
    <property type="entry name" value="ASD2"/>
    <property type="match status" value="1"/>
</dbReference>
<feature type="compositionally biased region" description="Polar residues" evidence="6">
    <location>
        <begin position="166"/>
        <end position="189"/>
    </location>
</feature>
<dbReference type="InterPro" id="IPR027685">
    <property type="entry name" value="Shroom_fam"/>
</dbReference>
<dbReference type="PROSITE" id="PS51307">
    <property type="entry name" value="ASD2"/>
    <property type="match status" value="1"/>
</dbReference>
<feature type="compositionally biased region" description="Polar residues" evidence="6">
    <location>
        <begin position="50"/>
        <end position="59"/>
    </location>
</feature>
<gene>
    <name evidence="8" type="primary">Shrm_1</name>
    <name evidence="8" type="ORF">Bhyg_09055</name>
</gene>
<feature type="coiled-coil region" evidence="5">
    <location>
        <begin position="1213"/>
        <end position="1240"/>
    </location>
</feature>
<feature type="compositionally biased region" description="Polar residues" evidence="6">
    <location>
        <begin position="13"/>
        <end position="26"/>
    </location>
</feature>
<comment type="similarity">
    <text evidence="2">Belongs to the shroom family.</text>
</comment>
<dbReference type="GO" id="GO:0043296">
    <property type="term" value="C:apical junction complex"/>
    <property type="evidence" value="ECO:0007669"/>
    <property type="project" value="TreeGrafter"/>
</dbReference>
<feature type="region of interest" description="Disordered" evidence="6">
    <location>
        <begin position="976"/>
        <end position="996"/>
    </location>
</feature>
<feature type="compositionally biased region" description="Polar residues" evidence="6">
    <location>
        <begin position="1064"/>
        <end position="1089"/>
    </location>
</feature>
<feature type="compositionally biased region" description="Low complexity" evidence="6">
    <location>
        <begin position="60"/>
        <end position="77"/>
    </location>
</feature>
<dbReference type="GO" id="GO:0016324">
    <property type="term" value="C:apical plasma membrane"/>
    <property type="evidence" value="ECO:0007669"/>
    <property type="project" value="TreeGrafter"/>
</dbReference>
<comment type="subcellular location">
    <subcellularLocation>
        <location evidence="1">Cytoplasm</location>
        <location evidence="1">Cytoskeleton</location>
    </subcellularLocation>
</comment>